<accession>A0ABR6EI49</accession>
<dbReference type="InterPro" id="IPR001387">
    <property type="entry name" value="Cro/C1-type_HTH"/>
</dbReference>
<proteinExistence type="predicted"/>
<evidence type="ECO:0000313" key="1">
    <source>
        <dbReference type="EMBL" id="MBB1245017.1"/>
    </source>
</evidence>
<gene>
    <name evidence="1" type="ORF">GL263_15780</name>
</gene>
<protein>
    <submittedName>
        <fullName evidence="1">Helix-turn-helix transcriptional regulator</fullName>
    </submittedName>
</protein>
<reference evidence="2" key="1">
    <citation type="journal article" date="2020" name="Syst. Appl. Microbiol.">
        <title>Streptomyces alkaliterrae sp. nov., isolated from an alkaline soil, and emended descriptions of Streptomyces alkaliphilus, Streptomyces calidiresistens and Streptomyces durbertensis.</title>
        <authorList>
            <person name="Swiecimska M."/>
            <person name="Golinska P."/>
            <person name="Nouioui I."/>
            <person name="Wypij M."/>
            <person name="Rai M."/>
            <person name="Sangal V."/>
            <person name="Goodfellow M."/>
        </authorList>
    </citation>
    <scope>NUCLEOTIDE SEQUENCE [LARGE SCALE GENOMIC DNA]</scope>
    <source>
        <strain evidence="2">DSM 104538</strain>
    </source>
</reference>
<sequence length="422" mass="45356">MNRQSPDVRDVVAGLLDDRRLIAACSERDMGSLFRLLNARGVSTRRIAAAVDVSQGRVYDYMRGKTRVEKLTLFEQIADAFHIPGHMLGLARRGWEPAAAGPQPHSLMGPIEADADDLSVVDHFRNADRQTGGGRLYAAVVRHLSDKVAARLVDAGSGHHVFGAAAALTEMAAWMAHDSGQNDRAAKHFARALPLAQASGDVLLAANVAAGRSHLALQTGDAASSVGWAQAGLDLATQGARVPALTAKLHTMKARALAASAQHLAASRALDQARHAFHCSTEAHHPWLSPFDAAALASESALILRDLGRLSEALEHATEAVTLRSTGRARSLTLSRISQVDILIRHGELDAAVHAGHGLLNASPLLGSVRVLQQLDELRQLLEPHQGHRPIREYLRQFDESRRARMLLLADIIPPSSGGTRR</sequence>
<dbReference type="Gene3D" id="1.25.40.10">
    <property type="entry name" value="Tetratricopeptide repeat domain"/>
    <property type="match status" value="1"/>
</dbReference>
<dbReference type="SUPFAM" id="SSF47413">
    <property type="entry name" value="lambda repressor-like DNA-binding domains"/>
    <property type="match status" value="1"/>
</dbReference>
<comment type="caution">
    <text evidence="1">The sequence shown here is derived from an EMBL/GenBank/DDBJ whole genome shotgun (WGS) entry which is preliminary data.</text>
</comment>
<dbReference type="CDD" id="cd00093">
    <property type="entry name" value="HTH_XRE"/>
    <property type="match status" value="1"/>
</dbReference>
<dbReference type="Proteomes" id="UP000766698">
    <property type="component" value="Unassembled WGS sequence"/>
</dbReference>
<dbReference type="SUPFAM" id="SSF48452">
    <property type="entry name" value="TPR-like"/>
    <property type="match status" value="1"/>
</dbReference>
<evidence type="ECO:0000313" key="2">
    <source>
        <dbReference type="Proteomes" id="UP000766698"/>
    </source>
</evidence>
<organism evidence="1 2">
    <name type="scientific">Streptomyces durbertensis</name>
    <dbReference type="NCBI Taxonomy" id="2448886"/>
    <lineage>
        <taxon>Bacteria</taxon>
        <taxon>Bacillati</taxon>
        <taxon>Actinomycetota</taxon>
        <taxon>Actinomycetes</taxon>
        <taxon>Kitasatosporales</taxon>
        <taxon>Streptomycetaceae</taxon>
        <taxon>Streptomyces</taxon>
    </lineage>
</organism>
<dbReference type="InterPro" id="IPR011990">
    <property type="entry name" value="TPR-like_helical_dom_sf"/>
</dbReference>
<keyword evidence="2" id="KW-1185">Reference proteome</keyword>
<name>A0ABR6EI49_9ACTN</name>
<dbReference type="EMBL" id="WMLF01000222">
    <property type="protein sequence ID" value="MBB1245017.1"/>
    <property type="molecule type" value="Genomic_DNA"/>
</dbReference>
<dbReference type="InterPro" id="IPR010982">
    <property type="entry name" value="Lambda_DNA-bd_dom_sf"/>
</dbReference>